<dbReference type="AlphaFoldDB" id="A0A2K9Z3C0"/>
<organism evidence="1 2">
    <name type="scientific">Rhizobium leguminosarum</name>
    <dbReference type="NCBI Taxonomy" id="384"/>
    <lineage>
        <taxon>Bacteria</taxon>
        <taxon>Pseudomonadati</taxon>
        <taxon>Pseudomonadota</taxon>
        <taxon>Alphaproteobacteria</taxon>
        <taxon>Hyphomicrobiales</taxon>
        <taxon>Rhizobiaceae</taxon>
        <taxon>Rhizobium/Agrobacterium group</taxon>
        <taxon>Rhizobium</taxon>
    </lineage>
</organism>
<gene>
    <name evidence="1" type="ORF">CUJ84_Chr002350</name>
</gene>
<proteinExistence type="predicted"/>
<evidence type="ECO:0000313" key="1">
    <source>
        <dbReference type="EMBL" id="AUW42706.1"/>
    </source>
</evidence>
<dbReference type="EMBL" id="CP025012">
    <property type="protein sequence ID" value="AUW42706.1"/>
    <property type="molecule type" value="Genomic_DNA"/>
</dbReference>
<dbReference type="Proteomes" id="UP000238523">
    <property type="component" value="Chromosome"/>
</dbReference>
<evidence type="ECO:0000313" key="2">
    <source>
        <dbReference type="Proteomes" id="UP000238523"/>
    </source>
</evidence>
<sequence length="89" mass="9765">MFDEHVELLEGAFVEEEVDALARRQLAAFVLGVDARLAATEAGDAATPFQFLENFLHAISLAAAGGRRLDYVLEHDAEKCARFSVNIML</sequence>
<protein>
    <submittedName>
        <fullName evidence="1">Uncharacterized protein</fullName>
    </submittedName>
</protein>
<accession>A0A2K9Z3C0</accession>
<name>A0A2K9Z3C0_RHILE</name>
<reference evidence="1 2" key="1">
    <citation type="submission" date="2017-11" db="EMBL/GenBank/DDBJ databases">
        <title>Complete genome of Rhizobium leguminosarum Norway, an ineffective micro-symbiont.</title>
        <authorList>
            <person name="Hoffrichter A."/>
            <person name="Liang J."/>
            <person name="Brachmann A."/>
            <person name="Marin M."/>
        </authorList>
    </citation>
    <scope>NUCLEOTIDE SEQUENCE [LARGE SCALE GENOMIC DNA]</scope>
    <source>
        <strain evidence="1 2">Norway</strain>
    </source>
</reference>